<organism evidence="2 3">
    <name type="scientific">Caulobacter vibrioides</name>
    <name type="common">Caulobacter crescentus</name>
    <dbReference type="NCBI Taxonomy" id="155892"/>
    <lineage>
        <taxon>Bacteria</taxon>
        <taxon>Pseudomonadati</taxon>
        <taxon>Pseudomonadota</taxon>
        <taxon>Alphaproteobacteria</taxon>
        <taxon>Caulobacterales</taxon>
        <taxon>Caulobacteraceae</taxon>
        <taxon>Caulobacter</taxon>
    </lineage>
</organism>
<protein>
    <submittedName>
        <fullName evidence="2">Damage-inducible protein</fullName>
    </submittedName>
</protein>
<reference evidence="2 3" key="1">
    <citation type="submission" date="2017-03" db="EMBL/GenBank/DDBJ databases">
        <title>Lifting the veil on microbial sulfur biogeochemistry in mining wastewaters.</title>
        <authorList>
            <person name="Kantor R.S."/>
            <person name="Colenbrander Nelson T."/>
            <person name="Marshall S."/>
            <person name="Bennett D."/>
            <person name="Apte S."/>
            <person name="Camacho D."/>
            <person name="Thomas B.C."/>
            <person name="Warren L.A."/>
            <person name="Banfield J.F."/>
        </authorList>
    </citation>
    <scope>NUCLEOTIDE SEQUENCE [LARGE SCALE GENOMIC DNA]</scope>
    <source>
        <strain evidence="2">32-67-7</strain>
    </source>
</reference>
<name>A0A258DAM6_CAUVI</name>
<dbReference type="EMBL" id="NCDQ01000059">
    <property type="protein sequence ID" value="OYX04808.1"/>
    <property type="molecule type" value="Genomic_DNA"/>
</dbReference>
<gene>
    <name evidence="2" type="ORF">B7Z12_05455</name>
</gene>
<dbReference type="SUPFAM" id="SSF142433">
    <property type="entry name" value="CinA-like"/>
    <property type="match status" value="1"/>
</dbReference>
<feature type="domain" description="CinA C-terminal" evidence="1">
    <location>
        <begin position="3"/>
        <end position="153"/>
    </location>
</feature>
<dbReference type="AlphaFoldDB" id="A0A258DAM6"/>
<dbReference type="Gene3D" id="3.90.950.20">
    <property type="entry name" value="CinA-like"/>
    <property type="match status" value="1"/>
</dbReference>
<dbReference type="Proteomes" id="UP000215616">
    <property type="component" value="Unassembled WGS sequence"/>
</dbReference>
<dbReference type="Pfam" id="PF02464">
    <property type="entry name" value="CinA"/>
    <property type="match status" value="1"/>
</dbReference>
<accession>A0A258DAM6</accession>
<proteinExistence type="predicted"/>
<dbReference type="NCBIfam" id="TIGR00199">
    <property type="entry name" value="PncC_domain"/>
    <property type="match status" value="1"/>
</dbReference>
<evidence type="ECO:0000313" key="3">
    <source>
        <dbReference type="Proteomes" id="UP000215616"/>
    </source>
</evidence>
<sequence>MTLIEEIAKALKARGDTIAVSESSTGGLVSAALLSVEGASAYYRGGAIVYTPKARAALMGVSREEMGDMRSASEPYAQFMARTVRERMASTWGLAETGATGPSGNAYGDAAGHCCVAVAGPVSLSLVIETGHGDRVANMETFRDTALKLLLQALSTPPL</sequence>
<dbReference type="InterPro" id="IPR036653">
    <property type="entry name" value="CinA-like_C"/>
</dbReference>
<evidence type="ECO:0000313" key="2">
    <source>
        <dbReference type="EMBL" id="OYX04808.1"/>
    </source>
</evidence>
<evidence type="ECO:0000259" key="1">
    <source>
        <dbReference type="Pfam" id="PF02464"/>
    </source>
</evidence>
<comment type="caution">
    <text evidence="2">The sequence shown here is derived from an EMBL/GenBank/DDBJ whole genome shotgun (WGS) entry which is preliminary data.</text>
</comment>
<dbReference type="InterPro" id="IPR008136">
    <property type="entry name" value="CinA_C"/>
</dbReference>